<dbReference type="PANTHER" id="PTHR13483">
    <property type="entry name" value="BOX C_D SNORNA PROTEIN 1-RELATED"/>
    <property type="match status" value="1"/>
</dbReference>
<dbReference type="EMBL" id="SGPM01000264">
    <property type="protein sequence ID" value="THH27280.1"/>
    <property type="molecule type" value="Genomic_DNA"/>
</dbReference>
<evidence type="ECO:0000313" key="4">
    <source>
        <dbReference type="EMBL" id="THH27280.1"/>
    </source>
</evidence>
<evidence type="ECO:0000313" key="5">
    <source>
        <dbReference type="Proteomes" id="UP000308730"/>
    </source>
</evidence>
<sequence length="455" mass="49965">MRTCSLSCSTQHKSLGAGCSGVRNKAAYVPMNQYGYMALMDDYTFLEEVGRKVTEAGKEIVQGGYKSSASSRPGMPPSEGGRGGRGRGRARGRGRDGPGFGQGNNAHAKAGNTSKRDLLRMELDLRDIEMDMLPVGMEKRTLNQSTWDSTMNVALMSVEFVFHPPRDPYAPSSQAPDPPVTILTHRHRLDETISQCVQLRIAERAKSKKEKAPPQWLLDLVTPDPSDPSSFHAPACVMPTLLDPLVSLQQSRAVALRPGHIKRHGYYKLDFNDTLHVALKYKQFVEYPTIEVWEKDAFTGTLVDDGGTVVHDDSDDNRRPKRRKLGVKEGKKAITGLLGGYGSDEDSDGGKDELEEKNVLNLLAGYVGSDEEEEGRDTVPKPVPQYWDDDELGDDDAEGETDDELGEEVNPEELAGMLDKLRQAGALRDTSGDGHLAGTMDDEDQVDWGDSDNEG</sequence>
<evidence type="ECO:0000259" key="3">
    <source>
        <dbReference type="Pfam" id="PF25790"/>
    </source>
</evidence>
<feature type="domain" description="BCD1 alpha/beta" evidence="3">
    <location>
        <begin position="117"/>
        <end position="300"/>
    </location>
</feature>
<dbReference type="OrthoDB" id="272357at2759"/>
<dbReference type="Pfam" id="PF25790">
    <property type="entry name" value="BCD1"/>
    <property type="match status" value="1"/>
</dbReference>
<dbReference type="GO" id="GO:0070761">
    <property type="term" value="C:pre-snoRNP complex"/>
    <property type="evidence" value="ECO:0007669"/>
    <property type="project" value="TreeGrafter"/>
</dbReference>
<dbReference type="AlphaFoldDB" id="A0A4S4MVA3"/>
<feature type="compositionally biased region" description="Acidic residues" evidence="2">
    <location>
        <begin position="387"/>
        <end position="410"/>
    </location>
</feature>
<feature type="region of interest" description="Disordered" evidence="2">
    <location>
        <begin position="62"/>
        <end position="115"/>
    </location>
</feature>
<name>A0A4S4MVA3_9APHY</name>
<feature type="compositionally biased region" description="Acidic residues" evidence="2">
    <location>
        <begin position="440"/>
        <end position="455"/>
    </location>
</feature>
<evidence type="ECO:0000256" key="1">
    <source>
        <dbReference type="ARBA" id="ARBA00022553"/>
    </source>
</evidence>
<protein>
    <recommendedName>
        <fullName evidence="3">BCD1 alpha/beta domain-containing protein</fullName>
    </recommendedName>
</protein>
<feature type="region of interest" description="Disordered" evidence="2">
    <location>
        <begin position="423"/>
        <end position="455"/>
    </location>
</feature>
<keyword evidence="5" id="KW-1185">Reference proteome</keyword>
<dbReference type="PANTHER" id="PTHR13483:SF3">
    <property type="entry name" value="BOX C_D SNORNA PROTEIN 1"/>
    <property type="match status" value="1"/>
</dbReference>
<accession>A0A4S4MVA3</accession>
<dbReference type="GO" id="GO:0005634">
    <property type="term" value="C:nucleus"/>
    <property type="evidence" value="ECO:0007669"/>
    <property type="project" value="TreeGrafter"/>
</dbReference>
<keyword evidence="1" id="KW-0597">Phosphoprotein</keyword>
<dbReference type="InterPro" id="IPR051639">
    <property type="entry name" value="BCD1"/>
</dbReference>
<dbReference type="GO" id="GO:0000492">
    <property type="term" value="P:box C/D snoRNP assembly"/>
    <property type="evidence" value="ECO:0007669"/>
    <property type="project" value="TreeGrafter"/>
</dbReference>
<gene>
    <name evidence="4" type="ORF">EUX98_g6899</name>
</gene>
<comment type="caution">
    <text evidence="4">The sequence shown here is derived from an EMBL/GenBank/DDBJ whole genome shotgun (WGS) entry which is preliminary data.</text>
</comment>
<dbReference type="GO" id="GO:0048254">
    <property type="term" value="P:snoRNA localization"/>
    <property type="evidence" value="ECO:0007669"/>
    <property type="project" value="TreeGrafter"/>
</dbReference>
<dbReference type="GO" id="GO:0000463">
    <property type="term" value="P:maturation of LSU-rRNA from tricistronic rRNA transcript (SSU-rRNA, 5.8S rRNA, LSU-rRNA)"/>
    <property type="evidence" value="ECO:0007669"/>
    <property type="project" value="TreeGrafter"/>
</dbReference>
<feature type="region of interest" description="Disordered" evidence="2">
    <location>
        <begin position="304"/>
        <end position="326"/>
    </location>
</feature>
<evidence type="ECO:0000256" key="2">
    <source>
        <dbReference type="SAM" id="MobiDB-lite"/>
    </source>
</evidence>
<organism evidence="4 5">
    <name type="scientific">Antrodiella citrinella</name>
    <dbReference type="NCBI Taxonomy" id="2447956"/>
    <lineage>
        <taxon>Eukaryota</taxon>
        <taxon>Fungi</taxon>
        <taxon>Dikarya</taxon>
        <taxon>Basidiomycota</taxon>
        <taxon>Agaricomycotina</taxon>
        <taxon>Agaricomycetes</taxon>
        <taxon>Polyporales</taxon>
        <taxon>Steccherinaceae</taxon>
        <taxon>Antrodiella</taxon>
    </lineage>
</organism>
<dbReference type="InterPro" id="IPR057721">
    <property type="entry name" value="BCD1_alpha/beta"/>
</dbReference>
<dbReference type="Proteomes" id="UP000308730">
    <property type="component" value="Unassembled WGS sequence"/>
</dbReference>
<feature type="region of interest" description="Disordered" evidence="2">
    <location>
        <begin position="366"/>
        <end position="410"/>
    </location>
</feature>
<proteinExistence type="predicted"/>
<reference evidence="4 5" key="1">
    <citation type="submission" date="2019-02" db="EMBL/GenBank/DDBJ databases">
        <title>Genome sequencing of the rare red list fungi Antrodiella citrinella (Flaviporus citrinellus).</title>
        <authorList>
            <person name="Buettner E."/>
            <person name="Kellner H."/>
        </authorList>
    </citation>
    <scope>NUCLEOTIDE SEQUENCE [LARGE SCALE GENOMIC DNA]</scope>
    <source>
        <strain evidence="4 5">DSM 108506</strain>
    </source>
</reference>